<evidence type="ECO:0000313" key="1">
    <source>
        <dbReference type="EMBL" id="BEG99039.1"/>
    </source>
</evidence>
<sequence length="189" mass="21491">MRIKLLSLFYALTVSIAIYSQNLTIKNNLLYDATTTPNLALEIGLGKKTTLDLYGGLNPFTYNDNKKLKHWLVQPELRFWNCERFNGLFFGIHAHGGQFNVGGIEFPFNIFPEVKEHRFEGYFYGGGVSVGNQWILNKHWNLEASIGGGYARTHYDKYVCPKCGPKVNSGNKNYWGVTKATLSLIYTIH</sequence>
<dbReference type="InterPro" id="IPR021958">
    <property type="entry name" value="DUF3575"/>
</dbReference>
<reference evidence="1 2" key="1">
    <citation type="submission" date="2023-04" db="EMBL/GenBank/DDBJ databases">
        <title>Draft genome sequence of acteroides sedimenti strain YN3PY1.</title>
        <authorList>
            <person name="Yoshida N."/>
        </authorList>
    </citation>
    <scope>NUCLEOTIDE SEQUENCE [LARGE SCALE GENOMIC DNA]</scope>
    <source>
        <strain evidence="1 2">YN3PY1</strain>
    </source>
</reference>
<accession>A0ABM8IFF5</accession>
<name>A0ABM8IFF5_9BACE</name>
<dbReference type="Pfam" id="PF12099">
    <property type="entry name" value="DUF3575"/>
    <property type="match status" value="1"/>
</dbReference>
<dbReference type="Proteomes" id="UP001496674">
    <property type="component" value="Chromosome"/>
</dbReference>
<dbReference type="InterPro" id="IPR036709">
    <property type="entry name" value="Autotransporte_beta_dom_sf"/>
</dbReference>
<evidence type="ECO:0000313" key="2">
    <source>
        <dbReference type="Proteomes" id="UP001496674"/>
    </source>
</evidence>
<protein>
    <recommendedName>
        <fullName evidence="3">DUF3575 domain-containing protein</fullName>
    </recommendedName>
</protein>
<evidence type="ECO:0008006" key="3">
    <source>
        <dbReference type="Google" id="ProtNLM"/>
    </source>
</evidence>
<keyword evidence="2" id="KW-1185">Reference proteome</keyword>
<dbReference type="SUPFAM" id="SSF103515">
    <property type="entry name" value="Autotransporter"/>
    <property type="match status" value="1"/>
</dbReference>
<dbReference type="EMBL" id="AP028055">
    <property type="protein sequence ID" value="BEG99039.1"/>
    <property type="molecule type" value="Genomic_DNA"/>
</dbReference>
<gene>
    <name evidence="1" type="ORF">BSYN_13040</name>
</gene>
<proteinExistence type="predicted"/>
<organism evidence="1 2">
    <name type="scientific">Bacteroides sedimenti</name>
    <dbReference type="NCBI Taxonomy" id="2136147"/>
    <lineage>
        <taxon>Bacteria</taxon>
        <taxon>Pseudomonadati</taxon>
        <taxon>Bacteroidota</taxon>
        <taxon>Bacteroidia</taxon>
        <taxon>Bacteroidales</taxon>
        <taxon>Bacteroidaceae</taxon>
        <taxon>Bacteroides</taxon>
    </lineage>
</organism>